<dbReference type="Proteomes" id="UP000070409">
    <property type="component" value="Unassembled WGS sequence"/>
</dbReference>
<evidence type="ECO:0000259" key="1">
    <source>
        <dbReference type="Pfam" id="PF03364"/>
    </source>
</evidence>
<dbReference type="InterPro" id="IPR005031">
    <property type="entry name" value="COQ10_START"/>
</dbReference>
<dbReference type="PANTHER" id="PTHR39683:SF4">
    <property type="entry name" value="COENZYME Q-BINDING PROTEIN COQ10 START DOMAIN-CONTAINING PROTEIN"/>
    <property type="match status" value="1"/>
</dbReference>
<dbReference type="RefSeq" id="WP_068744106.1">
    <property type="nucleotide sequence ID" value="NZ_LSRE01000006.1"/>
</dbReference>
<dbReference type="EMBL" id="LSRE01000006">
    <property type="protein sequence ID" value="KXP00602.1"/>
    <property type="molecule type" value="Genomic_DNA"/>
</dbReference>
<evidence type="ECO:0000313" key="3">
    <source>
        <dbReference type="Proteomes" id="UP000070409"/>
    </source>
</evidence>
<comment type="caution">
    <text evidence="2">The sequence shown here is derived from an EMBL/GenBank/DDBJ whole genome shotgun (WGS) entry which is preliminary data.</text>
</comment>
<dbReference type="SUPFAM" id="SSF55961">
    <property type="entry name" value="Bet v1-like"/>
    <property type="match status" value="1"/>
</dbReference>
<name>A0A137ZQX0_9ACTN</name>
<dbReference type="PANTHER" id="PTHR39683">
    <property type="entry name" value="CONSERVED PROTEIN TB16.3"/>
    <property type="match status" value="1"/>
</dbReference>
<accession>A0A137ZQX0</accession>
<sequence length="149" mass="16261">MAINESLEFDIDAPLTLVLDTLADVDALPDWSSAHSNVKVVERDANGRPSVVDASVGLLMFSDNLTFDYVFTDVSCKWDTRNEGTAVRSQGGIYELSPKGDDATHVRVTMYLDPKVKAPGFVVKKGIKLAMDIIKNGLTKEVMKRKAAA</sequence>
<dbReference type="Pfam" id="PF03364">
    <property type="entry name" value="Polyketide_cyc"/>
    <property type="match status" value="1"/>
</dbReference>
<evidence type="ECO:0000313" key="2">
    <source>
        <dbReference type="EMBL" id="KXP00602.1"/>
    </source>
</evidence>
<reference evidence="2 3" key="1">
    <citation type="submission" date="2016-02" db="EMBL/GenBank/DDBJ databases">
        <authorList>
            <person name="Teng J.L."/>
            <person name="Tang Y."/>
            <person name="Huang Y."/>
            <person name="Guo F."/>
            <person name="Wei W."/>
            <person name="Chen J.H."/>
            <person name="Wong S.Y."/>
            <person name="Lau S.K."/>
            <person name="Woo P.C."/>
        </authorList>
    </citation>
    <scope>NUCLEOTIDE SEQUENCE [LARGE SCALE GENOMIC DNA]</scope>
    <source>
        <strain evidence="2 3">JCM 13375</strain>
    </source>
</reference>
<keyword evidence="3" id="KW-1185">Reference proteome</keyword>
<dbReference type="Gene3D" id="3.30.530.20">
    <property type="match status" value="1"/>
</dbReference>
<proteinExistence type="predicted"/>
<protein>
    <recommendedName>
        <fullName evidence="1">Coenzyme Q-binding protein COQ10 START domain-containing protein</fullName>
    </recommendedName>
</protein>
<organism evidence="2 3">
    <name type="scientific">Tsukamurella pseudospumae</name>
    <dbReference type="NCBI Taxonomy" id="239498"/>
    <lineage>
        <taxon>Bacteria</taxon>
        <taxon>Bacillati</taxon>
        <taxon>Actinomycetota</taxon>
        <taxon>Actinomycetes</taxon>
        <taxon>Mycobacteriales</taxon>
        <taxon>Tsukamurellaceae</taxon>
        <taxon>Tsukamurella</taxon>
    </lineage>
</organism>
<feature type="domain" description="Coenzyme Q-binding protein COQ10 START" evidence="1">
    <location>
        <begin position="11"/>
        <end position="129"/>
    </location>
</feature>
<dbReference type="InterPro" id="IPR023393">
    <property type="entry name" value="START-like_dom_sf"/>
</dbReference>
<gene>
    <name evidence="2" type="ORF">AXK61_14990</name>
</gene>